<dbReference type="EMBL" id="VUAA01000062">
    <property type="protein sequence ID" value="KAA1252521.1"/>
    <property type="molecule type" value="Genomic_DNA"/>
</dbReference>
<dbReference type="Gene3D" id="1.10.30.50">
    <property type="match status" value="1"/>
</dbReference>
<gene>
    <name evidence="2" type="ORF">F0M16_22475</name>
</gene>
<keyword evidence="2" id="KW-0255">Endonuclease</keyword>
<protein>
    <submittedName>
        <fullName evidence="2">HNH endonuclease</fullName>
    </submittedName>
</protein>
<name>A0A5Q6PCJ4_VIBCL</name>
<evidence type="ECO:0000313" key="2">
    <source>
        <dbReference type="EMBL" id="KAA1252521.1"/>
    </source>
</evidence>
<dbReference type="InterPro" id="IPR002711">
    <property type="entry name" value="HNH"/>
</dbReference>
<keyword evidence="2" id="KW-0540">Nuclease</keyword>
<dbReference type="GO" id="GO:0003676">
    <property type="term" value="F:nucleic acid binding"/>
    <property type="evidence" value="ECO:0007669"/>
    <property type="project" value="InterPro"/>
</dbReference>
<dbReference type="GO" id="GO:0004519">
    <property type="term" value="F:endonuclease activity"/>
    <property type="evidence" value="ECO:0007669"/>
    <property type="project" value="UniProtKB-KW"/>
</dbReference>
<sequence length="227" mass="26129">MLIPIIYSQDEMDLIKSKKTEMGFNHKSWFDEDLTLIKNSIKTHYHKIQNGICPYCRQQFNSTHGRYWDIEHIIPRSHVPNFMFEPQNLCMSCVECNSEKSDKKVTNSSAKNTYPTNTLQYSIIHPHLDNYEEHLLVVEAGLFYYPLKPKGRKTIEVCGLNRFYEYAGFGSNGDVFQIIQALTTAASTVADDTIKQQILRQITALALRGMIKSKKVLTAPYNARLRG</sequence>
<keyword evidence="2" id="KW-0378">Hydrolase</keyword>
<evidence type="ECO:0000313" key="3">
    <source>
        <dbReference type="Proteomes" id="UP000323225"/>
    </source>
</evidence>
<dbReference type="InterPro" id="IPR003615">
    <property type="entry name" value="HNH_nuc"/>
</dbReference>
<evidence type="ECO:0000259" key="1">
    <source>
        <dbReference type="SMART" id="SM00507"/>
    </source>
</evidence>
<reference evidence="2 3" key="1">
    <citation type="submission" date="2019-09" db="EMBL/GenBank/DDBJ databases">
        <authorList>
            <person name="Kritzky A."/>
            <person name="Schelkanova E.Y."/>
            <person name="Alkhova Z.V."/>
            <person name="Smirnova N.I."/>
        </authorList>
    </citation>
    <scope>NUCLEOTIDE SEQUENCE [LARGE SCALE GENOMIC DNA]</scope>
    <source>
        <strain evidence="2 3">M1526</strain>
    </source>
</reference>
<dbReference type="GO" id="GO:0008270">
    <property type="term" value="F:zinc ion binding"/>
    <property type="evidence" value="ECO:0007669"/>
    <property type="project" value="InterPro"/>
</dbReference>
<dbReference type="Proteomes" id="UP000323225">
    <property type="component" value="Unassembled WGS sequence"/>
</dbReference>
<dbReference type="AlphaFoldDB" id="A0A5Q6PCJ4"/>
<dbReference type="SMART" id="SM00507">
    <property type="entry name" value="HNHc"/>
    <property type="match status" value="1"/>
</dbReference>
<proteinExistence type="predicted"/>
<dbReference type="Pfam" id="PF01844">
    <property type="entry name" value="HNH"/>
    <property type="match status" value="1"/>
</dbReference>
<comment type="caution">
    <text evidence="2">The sequence shown here is derived from an EMBL/GenBank/DDBJ whole genome shotgun (WGS) entry which is preliminary data.</text>
</comment>
<feature type="domain" description="HNH nuclease" evidence="1">
    <location>
        <begin position="40"/>
        <end position="98"/>
    </location>
</feature>
<organism evidence="2 3">
    <name type="scientific">Vibrio cholerae</name>
    <dbReference type="NCBI Taxonomy" id="666"/>
    <lineage>
        <taxon>Bacteria</taxon>
        <taxon>Pseudomonadati</taxon>
        <taxon>Pseudomonadota</taxon>
        <taxon>Gammaproteobacteria</taxon>
        <taxon>Vibrionales</taxon>
        <taxon>Vibrionaceae</taxon>
        <taxon>Vibrio</taxon>
    </lineage>
</organism>
<accession>A0A5Q6PCJ4</accession>